<dbReference type="EMBL" id="MELI01000074">
    <property type="protein sequence ID" value="OFW33168.1"/>
    <property type="molecule type" value="Genomic_DNA"/>
</dbReference>
<feature type="transmembrane region" description="Helical" evidence="5">
    <location>
        <begin position="151"/>
        <end position="171"/>
    </location>
</feature>
<feature type="non-terminal residue" evidence="7">
    <location>
        <position position="1"/>
    </location>
</feature>
<accession>A0A1F2UJH8</accession>
<comment type="subcellular location">
    <subcellularLocation>
        <location evidence="5">Cell membrane</location>
        <topology evidence="5">Multi-pass membrane protein</topology>
    </subcellularLocation>
    <subcellularLocation>
        <location evidence="1">Membrane</location>
        <topology evidence="1">Multi-pass membrane protein</topology>
    </subcellularLocation>
</comment>
<feature type="transmembrane region" description="Helical" evidence="5">
    <location>
        <begin position="100"/>
        <end position="116"/>
    </location>
</feature>
<keyword evidence="5" id="KW-0813">Transport</keyword>
<protein>
    <recommendedName>
        <fullName evidence="5">Transport permease protein</fullName>
    </recommendedName>
</protein>
<keyword evidence="5" id="KW-1003">Cell membrane</keyword>
<dbReference type="InterPro" id="IPR047817">
    <property type="entry name" value="ABC2_TM_bact-type"/>
</dbReference>
<feature type="domain" description="ABC transmembrane type-2" evidence="6">
    <location>
        <begin position="7"/>
        <end position="233"/>
    </location>
</feature>
<feature type="transmembrane region" description="Helical" evidence="5">
    <location>
        <begin position="183"/>
        <end position="202"/>
    </location>
</feature>
<proteinExistence type="inferred from homology"/>
<keyword evidence="3 5" id="KW-1133">Transmembrane helix</keyword>
<evidence type="ECO:0000313" key="7">
    <source>
        <dbReference type="EMBL" id="OFW33168.1"/>
    </source>
</evidence>
<dbReference type="PIRSF" id="PIRSF006648">
    <property type="entry name" value="DrrB"/>
    <property type="match status" value="1"/>
</dbReference>
<dbReference type="Proteomes" id="UP000178086">
    <property type="component" value="Unassembled WGS sequence"/>
</dbReference>
<feature type="transmembrane region" description="Helical" evidence="5">
    <location>
        <begin position="208"/>
        <end position="230"/>
    </location>
</feature>
<reference evidence="7 8" key="1">
    <citation type="journal article" date="2016" name="Nat. Commun.">
        <title>Thousands of microbial genomes shed light on interconnected biogeochemical processes in an aquifer system.</title>
        <authorList>
            <person name="Anantharaman K."/>
            <person name="Brown C.T."/>
            <person name="Hug L.A."/>
            <person name="Sharon I."/>
            <person name="Castelle C.J."/>
            <person name="Probst A.J."/>
            <person name="Thomas B.C."/>
            <person name="Singh A."/>
            <person name="Wilkins M.J."/>
            <person name="Karaoz U."/>
            <person name="Brodie E.L."/>
            <person name="Williams K.H."/>
            <person name="Hubbard S.S."/>
            <person name="Banfield J.F."/>
        </authorList>
    </citation>
    <scope>NUCLEOTIDE SEQUENCE [LARGE SCALE GENOMIC DNA]</scope>
</reference>
<dbReference type="PANTHER" id="PTHR43229">
    <property type="entry name" value="NODULATION PROTEIN J"/>
    <property type="match status" value="1"/>
</dbReference>
<dbReference type="InterPro" id="IPR013525">
    <property type="entry name" value="ABC2_TM"/>
</dbReference>
<dbReference type="Pfam" id="PF01061">
    <property type="entry name" value="ABC2_membrane"/>
    <property type="match status" value="1"/>
</dbReference>
<dbReference type="PROSITE" id="PS51012">
    <property type="entry name" value="ABC_TM2"/>
    <property type="match status" value="1"/>
</dbReference>
<dbReference type="InterPro" id="IPR051784">
    <property type="entry name" value="Nod_factor_ABC_transporter"/>
</dbReference>
<feature type="transmembrane region" description="Helical" evidence="5">
    <location>
        <begin position="12"/>
        <end position="31"/>
    </location>
</feature>
<dbReference type="GO" id="GO:0043190">
    <property type="term" value="C:ATP-binding cassette (ABC) transporter complex"/>
    <property type="evidence" value="ECO:0007669"/>
    <property type="project" value="InterPro"/>
</dbReference>
<keyword evidence="4 5" id="KW-0472">Membrane</keyword>
<evidence type="ECO:0000256" key="3">
    <source>
        <dbReference type="ARBA" id="ARBA00022989"/>
    </source>
</evidence>
<dbReference type="AlphaFoldDB" id="A0A1F2UJH8"/>
<dbReference type="InterPro" id="IPR000412">
    <property type="entry name" value="ABC_2_transport"/>
</dbReference>
<dbReference type="PRINTS" id="PR00164">
    <property type="entry name" value="ABC2TRNSPORT"/>
</dbReference>
<sequence>FRKVFWFAAAPNFLEPVIYLTALGIGLGLLVRDIEGLSYVQFLAPGLLGSTVMYASSFETTYSSFIRMKYEKTYDAVLATPLSIEDVIAGEILWGATRGYINALTFLGVIAIFGYVDSAAALLLIPLLFVFAALFAIIGMTYTALVSNINLFNYYFTLFITPLFLFSGIFFPISTLPAWAQKLAQFTPLYHVVLVCRGLALGRLDQNVLTSIFITVTFTAILFLVPITIMRNRLIK</sequence>
<evidence type="ECO:0000259" key="6">
    <source>
        <dbReference type="PROSITE" id="PS51012"/>
    </source>
</evidence>
<comment type="caution">
    <text evidence="7">The sequence shown here is derived from an EMBL/GenBank/DDBJ whole genome shotgun (WGS) entry which is preliminary data.</text>
</comment>
<comment type="similarity">
    <text evidence="5">Belongs to the ABC-2 integral membrane protein family.</text>
</comment>
<feature type="transmembrane region" description="Helical" evidence="5">
    <location>
        <begin position="37"/>
        <end position="55"/>
    </location>
</feature>
<evidence type="ECO:0000256" key="5">
    <source>
        <dbReference type="RuleBase" id="RU361157"/>
    </source>
</evidence>
<evidence type="ECO:0000256" key="4">
    <source>
        <dbReference type="ARBA" id="ARBA00023136"/>
    </source>
</evidence>
<organism evidence="7 8">
    <name type="scientific">Candidatus Aquicultor primus</name>
    <dbReference type="NCBI Taxonomy" id="1797195"/>
    <lineage>
        <taxon>Bacteria</taxon>
        <taxon>Bacillati</taxon>
        <taxon>Actinomycetota</taxon>
        <taxon>Candidatus Aquicultoria</taxon>
        <taxon>Candidatus Aquicultorales</taxon>
        <taxon>Candidatus Aquicultoraceae</taxon>
        <taxon>Candidatus Aquicultor</taxon>
    </lineage>
</organism>
<keyword evidence="2 5" id="KW-0812">Transmembrane</keyword>
<feature type="transmembrane region" description="Helical" evidence="5">
    <location>
        <begin position="123"/>
        <end position="145"/>
    </location>
</feature>
<dbReference type="PANTHER" id="PTHR43229:SF2">
    <property type="entry name" value="NODULATION PROTEIN J"/>
    <property type="match status" value="1"/>
</dbReference>
<gene>
    <name evidence="7" type="ORF">A2074_05905</name>
</gene>
<evidence type="ECO:0000256" key="1">
    <source>
        <dbReference type="ARBA" id="ARBA00004141"/>
    </source>
</evidence>
<name>A0A1F2UJH8_9ACTN</name>
<evidence type="ECO:0000256" key="2">
    <source>
        <dbReference type="ARBA" id="ARBA00022692"/>
    </source>
</evidence>
<evidence type="ECO:0000313" key="8">
    <source>
        <dbReference type="Proteomes" id="UP000178086"/>
    </source>
</evidence>
<dbReference type="GO" id="GO:0140359">
    <property type="term" value="F:ABC-type transporter activity"/>
    <property type="evidence" value="ECO:0007669"/>
    <property type="project" value="InterPro"/>
</dbReference>